<accession>A0A2P2Q3R5</accession>
<sequence length="28" mass="3152">MDIKQKGWQSFSASARAHLGTVYGYVYS</sequence>
<protein>
    <submittedName>
        <fullName evidence="1">Uncharacterized protein</fullName>
    </submittedName>
</protein>
<organism evidence="1">
    <name type="scientific">Rhizophora mucronata</name>
    <name type="common">Asiatic mangrove</name>
    <dbReference type="NCBI Taxonomy" id="61149"/>
    <lineage>
        <taxon>Eukaryota</taxon>
        <taxon>Viridiplantae</taxon>
        <taxon>Streptophyta</taxon>
        <taxon>Embryophyta</taxon>
        <taxon>Tracheophyta</taxon>
        <taxon>Spermatophyta</taxon>
        <taxon>Magnoliopsida</taxon>
        <taxon>eudicotyledons</taxon>
        <taxon>Gunneridae</taxon>
        <taxon>Pentapetalae</taxon>
        <taxon>rosids</taxon>
        <taxon>fabids</taxon>
        <taxon>Malpighiales</taxon>
        <taxon>Rhizophoraceae</taxon>
        <taxon>Rhizophora</taxon>
    </lineage>
</organism>
<proteinExistence type="predicted"/>
<name>A0A2P2Q3R5_RHIMU</name>
<reference evidence="1" key="1">
    <citation type="submission" date="2018-02" db="EMBL/GenBank/DDBJ databases">
        <title>Rhizophora mucronata_Transcriptome.</title>
        <authorList>
            <person name="Meera S.P."/>
            <person name="Sreeshan A."/>
            <person name="Augustine A."/>
        </authorList>
    </citation>
    <scope>NUCLEOTIDE SEQUENCE</scope>
    <source>
        <tissue evidence="1">Leaf</tissue>
    </source>
</reference>
<evidence type="ECO:0000313" key="1">
    <source>
        <dbReference type="EMBL" id="MBX61611.1"/>
    </source>
</evidence>
<dbReference type="EMBL" id="GGEC01081127">
    <property type="protein sequence ID" value="MBX61611.1"/>
    <property type="molecule type" value="Transcribed_RNA"/>
</dbReference>
<dbReference type="AlphaFoldDB" id="A0A2P2Q3R5"/>